<sequence length="71" mass="8666">MLYSMTTAHRATVYRSLGRNYSFFDKINESINYYYKKNDNIKRKIKFKNKPKKKILKQPKLMIKLIIKFSK</sequence>
<dbReference type="AlphaFoldDB" id="A0A0H5BQX3"/>
<evidence type="ECO:0000313" key="1">
    <source>
        <dbReference type="EMBL" id="BAS01699.1"/>
    </source>
</evidence>
<organism evidence="1">
    <name type="scientific">Lotharella vacuolata</name>
    <dbReference type="NCBI Taxonomy" id="74820"/>
    <lineage>
        <taxon>Eukaryota</taxon>
        <taxon>Sar</taxon>
        <taxon>Rhizaria</taxon>
        <taxon>Cercozoa</taxon>
        <taxon>Chlorarachniophyceae</taxon>
        <taxon>Lotharella</taxon>
    </lineage>
</organism>
<protein>
    <submittedName>
        <fullName evidence="1">Uncharacterized protein</fullName>
    </submittedName>
</protein>
<name>A0A0H5BQX3_9EUKA</name>
<geneLocation type="nucleomorph" evidence="1"/>
<accession>A0A0H5BQX3</accession>
<dbReference type="EMBL" id="AB996601">
    <property type="protein sequence ID" value="BAS01699.1"/>
    <property type="molecule type" value="Genomic_DNA"/>
</dbReference>
<proteinExistence type="predicted"/>
<reference evidence="1" key="1">
    <citation type="journal article" date="2015" name="Genome Biol. Evol.">
        <title>Nucleomorph Genome Sequences of Two Chlorarachniophytes, Amorphochlora amoebiformis and Lotharella vacuolata.</title>
        <authorList>
            <person name="Suzuki S."/>
            <person name="Shirato S."/>
            <person name="Hirakawa Y."/>
            <person name="Ishida K."/>
        </authorList>
    </citation>
    <scope>NUCLEOTIDE SEQUENCE</scope>
    <source>
        <strain evidence="1">CCMP240</strain>
    </source>
</reference>
<keyword evidence="1" id="KW-0542">Nucleomorph</keyword>